<evidence type="ECO:0000313" key="12">
    <source>
        <dbReference type="Proteomes" id="UP000694925"/>
    </source>
</evidence>
<proteinExistence type="inferred from homology"/>
<dbReference type="Pfam" id="PF02096">
    <property type="entry name" value="60KD_IMP"/>
    <property type="match status" value="1"/>
</dbReference>
<evidence type="ECO:0000256" key="3">
    <source>
        <dbReference type="ARBA" id="ARBA00022692"/>
    </source>
</evidence>
<dbReference type="PANTHER" id="PTHR12428">
    <property type="entry name" value="OXA1"/>
    <property type="match status" value="1"/>
</dbReference>
<accession>A0AAJ7ISL9</accession>
<dbReference type="CDD" id="cd20069">
    <property type="entry name" value="5TM_Oxa1-like"/>
    <property type="match status" value="1"/>
</dbReference>
<dbReference type="GO" id="GO:0032977">
    <property type="term" value="F:membrane insertase activity"/>
    <property type="evidence" value="ECO:0007669"/>
    <property type="project" value="InterPro"/>
</dbReference>
<keyword evidence="12" id="KW-1185">Reference proteome</keyword>
<gene>
    <name evidence="13" type="primary">LOC108622720</name>
</gene>
<dbReference type="GO" id="GO:0005743">
    <property type="term" value="C:mitochondrial inner membrane"/>
    <property type="evidence" value="ECO:0007669"/>
    <property type="project" value="UniProtKB-SubCell"/>
</dbReference>
<keyword evidence="8" id="KW-0472">Membrane</keyword>
<evidence type="ECO:0000313" key="13">
    <source>
        <dbReference type="RefSeq" id="XP_017876265.1"/>
    </source>
</evidence>
<dbReference type="Proteomes" id="UP000694925">
    <property type="component" value="Unplaced"/>
</dbReference>
<dbReference type="GO" id="GO:0032979">
    <property type="term" value="P:protein insertion into mitochondrial inner membrane from matrix"/>
    <property type="evidence" value="ECO:0007669"/>
    <property type="project" value="TreeGrafter"/>
</dbReference>
<feature type="region of interest" description="Disordered" evidence="10">
    <location>
        <begin position="72"/>
        <end position="177"/>
    </location>
</feature>
<dbReference type="CTD" id="5018"/>
<dbReference type="KEGG" id="ccal:108622720"/>
<keyword evidence="6" id="KW-1133">Transmembrane helix</keyword>
<dbReference type="RefSeq" id="XP_017876265.1">
    <property type="nucleotide sequence ID" value="XM_018020776.2"/>
</dbReference>
<organism evidence="12 13">
    <name type="scientific">Ceratina calcarata</name>
    <dbReference type="NCBI Taxonomy" id="156304"/>
    <lineage>
        <taxon>Eukaryota</taxon>
        <taxon>Metazoa</taxon>
        <taxon>Ecdysozoa</taxon>
        <taxon>Arthropoda</taxon>
        <taxon>Hexapoda</taxon>
        <taxon>Insecta</taxon>
        <taxon>Pterygota</taxon>
        <taxon>Neoptera</taxon>
        <taxon>Endopterygota</taxon>
        <taxon>Hymenoptera</taxon>
        <taxon>Apocrita</taxon>
        <taxon>Aculeata</taxon>
        <taxon>Apoidea</taxon>
        <taxon>Anthophila</taxon>
        <taxon>Apidae</taxon>
        <taxon>Ceratina</taxon>
        <taxon>Zadontomerus</taxon>
    </lineage>
</organism>
<feature type="domain" description="Membrane insertase YidC/Oxa/ALB C-terminal" evidence="11">
    <location>
        <begin position="228"/>
        <end position="418"/>
    </location>
</feature>
<evidence type="ECO:0000256" key="8">
    <source>
        <dbReference type="ARBA" id="ARBA00023136"/>
    </source>
</evidence>
<dbReference type="PANTHER" id="PTHR12428:SF66">
    <property type="entry name" value="MITOCHONDRIAL INNER MEMBRANE PROTEIN OXA1L"/>
    <property type="match status" value="1"/>
</dbReference>
<protein>
    <submittedName>
        <fullName evidence="13">Mitochondrial inner membrane protein OXA1L</fullName>
    </submittedName>
</protein>
<comment type="subcellular location">
    <subcellularLocation>
        <location evidence="9">Membrane</location>
        <topology evidence="9">Multi-pass membrane protein</topology>
    </subcellularLocation>
    <subcellularLocation>
        <location evidence="1">Mitochondrion inner membrane</location>
        <topology evidence="1">Multi-pass membrane protein</topology>
    </subcellularLocation>
</comment>
<comment type="similarity">
    <text evidence="2 9">Belongs to the OXA1/ALB3/YidC family.</text>
</comment>
<evidence type="ECO:0000256" key="6">
    <source>
        <dbReference type="ARBA" id="ARBA00022989"/>
    </source>
</evidence>
<evidence type="ECO:0000259" key="11">
    <source>
        <dbReference type="Pfam" id="PF02096"/>
    </source>
</evidence>
<evidence type="ECO:0000256" key="1">
    <source>
        <dbReference type="ARBA" id="ARBA00004448"/>
    </source>
</evidence>
<keyword evidence="3 9" id="KW-0812">Transmembrane</keyword>
<reference evidence="13" key="1">
    <citation type="submission" date="2025-08" db="UniProtKB">
        <authorList>
            <consortium name="RefSeq"/>
        </authorList>
    </citation>
    <scope>IDENTIFICATION</scope>
    <source>
        <tissue evidence="13">Whole body</tissue>
    </source>
</reference>
<name>A0AAJ7ISL9_9HYME</name>
<evidence type="ECO:0000256" key="7">
    <source>
        <dbReference type="ARBA" id="ARBA00023128"/>
    </source>
</evidence>
<dbReference type="InterPro" id="IPR001708">
    <property type="entry name" value="YidC/ALB3/OXA1/COX18"/>
</dbReference>
<dbReference type="GeneID" id="108622720"/>
<keyword evidence="4" id="KW-0999">Mitochondrion inner membrane</keyword>
<evidence type="ECO:0000256" key="2">
    <source>
        <dbReference type="ARBA" id="ARBA00009877"/>
    </source>
</evidence>
<dbReference type="InterPro" id="IPR028055">
    <property type="entry name" value="YidC/Oxa/ALB_C"/>
</dbReference>
<feature type="compositionally biased region" description="Polar residues" evidence="10">
    <location>
        <begin position="149"/>
        <end position="166"/>
    </location>
</feature>
<sequence length="504" mass="55097">MLPRLPVHIGRKLLNKTLSIQKITECQFSRLACNSMKGPLKKDLLFNIHDNSKVCGFCLVRYESTVNTTVKESIARTSSSSPVSSTPASSTPVSSTPVSSTPVSSTPVSSTPASSAPASSTPASSAPASSSPVSSTPTSTTPVSNTASDSATLQTQEVAATSTATPAQDLLNEIPDPPVPIPEQIVEAIKLSANGEPTFESLGLGGWGPVGLLQWYFEWLHVTFDMPWWAAIVATSVLIKIITFPLTLDVQKNNAKLQNVLPQMVQIQTKLTEARNAGNVEEAALYAYELQTLLKNNEVKIMPTSNFIRLGVHVPIFIALRGMTNLPVESLKHGGIYWFTDLTVPDPYYILPLCTSVSMFFVAEYAMKNASSAKISPILKYLMRGLPIISFLFGMRFPGAVLCHWVTSNFITIAQNEALKKEKVKKYFNIPAYIKHPEMVTSDINKKKSFSESFNDSWANMKLSNKLAQHARADRIQFNRAGKGLVQKTYKFNPKATTMSAVKK</sequence>
<feature type="compositionally biased region" description="Low complexity" evidence="10">
    <location>
        <begin position="77"/>
        <end position="148"/>
    </location>
</feature>
<evidence type="ECO:0000256" key="4">
    <source>
        <dbReference type="ARBA" id="ARBA00022792"/>
    </source>
</evidence>
<dbReference type="AlphaFoldDB" id="A0AAJ7ISL9"/>
<keyword evidence="7" id="KW-0496">Mitochondrion</keyword>
<keyword evidence="5" id="KW-0809">Transit peptide</keyword>
<evidence type="ECO:0000256" key="5">
    <source>
        <dbReference type="ARBA" id="ARBA00022946"/>
    </source>
</evidence>
<evidence type="ECO:0000256" key="10">
    <source>
        <dbReference type="SAM" id="MobiDB-lite"/>
    </source>
</evidence>
<evidence type="ECO:0000256" key="9">
    <source>
        <dbReference type="RuleBase" id="RU003945"/>
    </source>
</evidence>